<dbReference type="EMBL" id="UINC01023209">
    <property type="protein sequence ID" value="SVA94416.1"/>
    <property type="molecule type" value="Genomic_DNA"/>
</dbReference>
<feature type="non-terminal residue" evidence="2">
    <location>
        <position position="269"/>
    </location>
</feature>
<feature type="transmembrane region" description="Helical" evidence="1">
    <location>
        <begin position="84"/>
        <end position="103"/>
    </location>
</feature>
<gene>
    <name evidence="2" type="ORF">METZ01_LOCUS147270</name>
</gene>
<organism evidence="2">
    <name type="scientific">marine metagenome</name>
    <dbReference type="NCBI Taxonomy" id="408172"/>
    <lineage>
        <taxon>unclassified sequences</taxon>
        <taxon>metagenomes</taxon>
        <taxon>ecological metagenomes</taxon>
    </lineage>
</organism>
<name>A0A381ZYS1_9ZZZZ</name>
<keyword evidence="1" id="KW-0472">Membrane</keyword>
<proteinExistence type="predicted"/>
<protein>
    <submittedName>
        <fullName evidence="2">Uncharacterized protein</fullName>
    </submittedName>
</protein>
<sequence>VAQVDPEDKYSIADGDDHDDEAAFWDDFFERLKPLKETFDGAREGFAGSFVGEGLDTMAQLVDDIGDAAEATTRRTAELIYSSILRSPAAIVIVLLIVTTAIGRDAMEFEHQINGDVEIYLPDGADSTVLLQQVREQWSTDIFILYVQTDNAIDDPSHRGTENITSVEILKQISWLEGDDQNRGIGGYQSGLDYNKEDRGGIDGVVWVLSPAQIIKEANSSSYRFNCAMEKHALPTGDGEDCLVSSLNPFEGYSIPEGEGAQERIDRFV</sequence>
<keyword evidence="1" id="KW-1133">Transmembrane helix</keyword>
<feature type="non-terminal residue" evidence="2">
    <location>
        <position position="1"/>
    </location>
</feature>
<evidence type="ECO:0000313" key="2">
    <source>
        <dbReference type="EMBL" id="SVA94416.1"/>
    </source>
</evidence>
<dbReference type="AlphaFoldDB" id="A0A381ZYS1"/>
<keyword evidence="1" id="KW-0812">Transmembrane</keyword>
<accession>A0A381ZYS1</accession>
<evidence type="ECO:0000256" key="1">
    <source>
        <dbReference type="SAM" id="Phobius"/>
    </source>
</evidence>
<reference evidence="2" key="1">
    <citation type="submission" date="2018-05" db="EMBL/GenBank/DDBJ databases">
        <authorList>
            <person name="Lanie J.A."/>
            <person name="Ng W.-L."/>
            <person name="Kazmierczak K.M."/>
            <person name="Andrzejewski T.M."/>
            <person name="Davidsen T.M."/>
            <person name="Wayne K.J."/>
            <person name="Tettelin H."/>
            <person name="Glass J.I."/>
            <person name="Rusch D."/>
            <person name="Podicherti R."/>
            <person name="Tsui H.-C.T."/>
            <person name="Winkler M.E."/>
        </authorList>
    </citation>
    <scope>NUCLEOTIDE SEQUENCE</scope>
</reference>